<dbReference type="SMART" id="SM00052">
    <property type="entry name" value="EAL"/>
    <property type="match status" value="1"/>
</dbReference>
<protein>
    <submittedName>
        <fullName evidence="2">Diguanylate phosphodiesterase</fullName>
    </submittedName>
</protein>
<dbReference type="InterPro" id="IPR001633">
    <property type="entry name" value="EAL_dom"/>
</dbReference>
<dbReference type="PANTHER" id="PTHR33121:SF70">
    <property type="entry name" value="SIGNALING PROTEIN YKOW"/>
    <property type="match status" value="1"/>
</dbReference>
<dbReference type="InterPro" id="IPR050706">
    <property type="entry name" value="Cyclic-di-GMP_PDE-like"/>
</dbReference>
<evidence type="ECO:0000259" key="1">
    <source>
        <dbReference type="PROSITE" id="PS50883"/>
    </source>
</evidence>
<dbReference type="STRING" id="391038.Bphy_3818"/>
<gene>
    <name evidence="2" type="ordered locus">Bphy_3818</name>
</gene>
<evidence type="ECO:0000313" key="3">
    <source>
        <dbReference type="Proteomes" id="UP000001192"/>
    </source>
</evidence>
<dbReference type="Proteomes" id="UP000001192">
    <property type="component" value="Chromosome 2"/>
</dbReference>
<reference evidence="3" key="1">
    <citation type="journal article" date="2014" name="Stand. Genomic Sci.">
        <title>Complete genome sequence of Burkholderia phymatum STM815(T), a broad host range and efficient nitrogen-fixing symbiont of Mimosa species.</title>
        <authorList>
            <person name="Moulin L."/>
            <person name="Klonowska A."/>
            <person name="Caroline B."/>
            <person name="Booth K."/>
            <person name="Vriezen J.A."/>
            <person name="Melkonian R."/>
            <person name="James E.K."/>
            <person name="Young J.P."/>
            <person name="Bena G."/>
            <person name="Hauser L."/>
            <person name="Land M."/>
            <person name="Kyrpides N."/>
            <person name="Bruce D."/>
            <person name="Chain P."/>
            <person name="Copeland A."/>
            <person name="Pitluck S."/>
            <person name="Woyke T."/>
            <person name="Lizotte-Waniewski M."/>
            <person name="Bristow J."/>
            <person name="Riley M."/>
        </authorList>
    </citation>
    <scope>NUCLEOTIDE SEQUENCE [LARGE SCALE GENOMIC DNA]</scope>
    <source>
        <strain evidence="3">DSM 17167 / CIP 108236 / LMG 21445 / STM815</strain>
    </source>
</reference>
<dbReference type="Gene3D" id="3.20.20.450">
    <property type="entry name" value="EAL domain"/>
    <property type="match status" value="1"/>
</dbReference>
<dbReference type="KEGG" id="bph:Bphy_3818"/>
<dbReference type="EMBL" id="CP001044">
    <property type="protein sequence ID" value="ACC72949.1"/>
    <property type="molecule type" value="Genomic_DNA"/>
</dbReference>
<keyword evidence="3" id="KW-1185">Reference proteome</keyword>
<dbReference type="Pfam" id="PF00563">
    <property type="entry name" value="EAL"/>
    <property type="match status" value="1"/>
</dbReference>
<dbReference type="CDD" id="cd01948">
    <property type="entry name" value="EAL"/>
    <property type="match status" value="1"/>
</dbReference>
<organism evidence="2 3">
    <name type="scientific">Paraburkholderia phymatum (strain DSM 17167 / CIP 108236 / LMG 21445 / STM815)</name>
    <name type="common">Burkholderia phymatum</name>
    <dbReference type="NCBI Taxonomy" id="391038"/>
    <lineage>
        <taxon>Bacteria</taxon>
        <taxon>Pseudomonadati</taxon>
        <taxon>Pseudomonadota</taxon>
        <taxon>Betaproteobacteria</taxon>
        <taxon>Burkholderiales</taxon>
        <taxon>Burkholderiaceae</taxon>
        <taxon>Paraburkholderia</taxon>
    </lineage>
</organism>
<dbReference type="eggNOG" id="COG5001">
    <property type="taxonomic scope" value="Bacteria"/>
</dbReference>
<name>B2JNA1_PARP8</name>
<evidence type="ECO:0000313" key="2">
    <source>
        <dbReference type="EMBL" id="ACC72949.1"/>
    </source>
</evidence>
<dbReference type="AlphaFoldDB" id="B2JNA1"/>
<dbReference type="PROSITE" id="PS50883">
    <property type="entry name" value="EAL"/>
    <property type="match status" value="1"/>
</dbReference>
<dbReference type="SUPFAM" id="SSF141868">
    <property type="entry name" value="EAL domain-like"/>
    <property type="match status" value="1"/>
</dbReference>
<sequence length="305" mass="33557">MIQQGARPAADGVAPVRSGCQRVAAPDAIRDPWTELFAQPMNREKARHSNLESALEAALAARELTLAWQPVVDRTARKTVCAEALLRWTHPELGVVPPARFVPVAEQAGLIERIGDWVIERACAQAAQWRLHMAPYLCVAVNVSPLQLNRRFVRTVSRALEISGLPPSALELEITESQPVLDTRSAVSTIAAIAKFGVRFVIDDFGAGYSSLSYLRRLPLHGLKIDRSFVMGLPHDSRSAVIVEGLAQIAHSISLTVTAEGVETEEQAVFLRECGIDRMQGFLYSRAVEPDDFVEDCRTRSGLRE</sequence>
<dbReference type="InterPro" id="IPR035919">
    <property type="entry name" value="EAL_sf"/>
</dbReference>
<dbReference type="HOGENOM" id="CLU_000445_70_50_4"/>
<accession>B2JNA1</accession>
<proteinExistence type="predicted"/>
<dbReference type="PANTHER" id="PTHR33121">
    <property type="entry name" value="CYCLIC DI-GMP PHOSPHODIESTERASE PDEF"/>
    <property type="match status" value="1"/>
</dbReference>
<dbReference type="GO" id="GO:0071111">
    <property type="term" value="F:cyclic-guanylate-specific phosphodiesterase activity"/>
    <property type="evidence" value="ECO:0007669"/>
    <property type="project" value="InterPro"/>
</dbReference>
<feature type="domain" description="EAL" evidence="1">
    <location>
        <begin position="48"/>
        <end position="301"/>
    </location>
</feature>